<feature type="compositionally biased region" description="Polar residues" evidence="9">
    <location>
        <begin position="1"/>
        <end position="10"/>
    </location>
</feature>
<dbReference type="Gene3D" id="4.10.60.10">
    <property type="entry name" value="Zinc finger, CCHC-type"/>
    <property type="match status" value="1"/>
</dbReference>
<keyword evidence="4" id="KW-0540">Nuclease</keyword>
<dbReference type="SUPFAM" id="SSF57756">
    <property type="entry name" value="Retrovirus zinc finger-like domains"/>
    <property type="match status" value="1"/>
</dbReference>
<evidence type="ECO:0000256" key="9">
    <source>
        <dbReference type="SAM" id="MobiDB-lite"/>
    </source>
</evidence>
<dbReference type="InterPro" id="IPR043502">
    <property type="entry name" value="DNA/RNA_pol_sf"/>
</dbReference>
<dbReference type="Gene3D" id="3.30.420.10">
    <property type="entry name" value="Ribonuclease H-like superfamily/Ribonuclease H"/>
    <property type="match status" value="1"/>
</dbReference>
<organism evidence="13">
    <name type="scientific">Schizaphis graminum</name>
    <name type="common">Green bug aphid</name>
    <dbReference type="NCBI Taxonomy" id="13262"/>
    <lineage>
        <taxon>Eukaryota</taxon>
        <taxon>Metazoa</taxon>
        <taxon>Ecdysozoa</taxon>
        <taxon>Arthropoda</taxon>
        <taxon>Hexapoda</taxon>
        <taxon>Insecta</taxon>
        <taxon>Pterygota</taxon>
        <taxon>Neoptera</taxon>
        <taxon>Paraneoptera</taxon>
        <taxon>Hemiptera</taxon>
        <taxon>Sternorrhyncha</taxon>
        <taxon>Aphidomorpha</taxon>
        <taxon>Aphidoidea</taxon>
        <taxon>Aphididae</taxon>
        <taxon>Aphidini</taxon>
        <taxon>Schizaphis</taxon>
    </lineage>
</organism>
<dbReference type="FunFam" id="3.30.70.270:FF:000020">
    <property type="entry name" value="Transposon Tf2-6 polyprotein-like Protein"/>
    <property type="match status" value="1"/>
</dbReference>
<dbReference type="InterPro" id="IPR001584">
    <property type="entry name" value="Integrase_cat-core"/>
</dbReference>
<evidence type="ECO:0000313" key="13">
    <source>
        <dbReference type="EMBL" id="MBY28623.1"/>
    </source>
</evidence>
<feature type="compositionally biased region" description="Polar residues" evidence="9">
    <location>
        <begin position="363"/>
        <end position="375"/>
    </location>
</feature>
<feature type="region of interest" description="Disordered" evidence="9">
    <location>
        <begin position="42"/>
        <end position="61"/>
    </location>
</feature>
<dbReference type="InterPro" id="IPR036397">
    <property type="entry name" value="RNaseH_sf"/>
</dbReference>
<keyword evidence="7" id="KW-0695">RNA-directed DNA polymerase</keyword>
<dbReference type="CDD" id="cd09274">
    <property type="entry name" value="RNase_HI_RT_Ty3"/>
    <property type="match status" value="1"/>
</dbReference>
<dbReference type="PROSITE" id="PS50878">
    <property type="entry name" value="RT_POL"/>
    <property type="match status" value="1"/>
</dbReference>
<feature type="domain" description="CCHC-type" evidence="10">
    <location>
        <begin position="348"/>
        <end position="363"/>
    </location>
</feature>
<dbReference type="InterPro" id="IPR001878">
    <property type="entry name" value="Znf_CCHC"/>
</dbReference>
<keyword evidence="6" id="KW-0378">Hydrolase</keyword>
<dbReference type="SMART" id="SM00343">
    <property type="entry name" value="ZnF_C2HC"/>
    <property type="match status" value="2"/>
</dbReference>
<dbReference type="GO" id="GO:0003676">
    <property type="term" value="F:nucleic acid binding"/>
    <property type="evidence" value="ECO:0007669"/>
    <property type="project" value="InterPro"/>
</dbReference>
<dbReference type="CDD" id="cd01647">
    <property type="entry name" value="RT_LTR"/>
    <property type="match status" value="1"/>
</dbReference>
<dbReference type="EMBL" id="GGMR01016004">
    <property type="protein sequence ID" value="MBY28623.1"/>
    <property type="molecule type" value="Transcribed_RNA"/>
</dbReference>
<evidence type="ECO:0000256" key="1">
    <source>
        <dbReference type="ARBA" id="ARBA00012493"/>
    </source>
</evidence>
<evidence type="ECO:0000256" key="5">
    <source>
        <dbReference type="ARBA" id="ARBA00022759"/>
    </source>
</evidence>
<feature type="domain" description="Integrase catalytic" evidence="12">
    <location>
        <begin position="1130"/>
        <end position="1288"/>
    </location>
</feature>
<protein>
    <recommendedName>
        <fullName evidence="1">RNA-directed DNA polymerase</fullName>
        <ecNumber evidence="1">2.7.7.49</ecNumber>
    </recommendedName>
</protein>
<dbReference type="GO" id="GO:0015074">
    <property type="term" value="P:DNA integration"/>
    <property type="evidence" value="ECO:0007669"/>
    <property type="project" value="InterPro"/>
</dbReference>
<dbReference type="GO" id="GO:0016787">
    <property type="term" value="F:hydrolase activity"/>
    <property type="evidence" value="ECO:0007669"/>
    <property type="project" value="UniProtKB-KW"/>
</dbReference>
<dbReference type="Gene3D" id="3.10.10.10">
    <property type="entry name" value="HIV Type 1 Reverse Transcriptase, subunit A, domain 1"/>
    <property type="match status" value="1"/>
</dbReference>
<dbReference type="Pfam" id="PF17921">
    <property type="entry name" value="Integrase_H2C2"/>
    <property type="match status" value="1"/>
</dbReference>
<feature type="region of interest" description="Disordered" evidence="9">
    <location>
        <begin position="1"/>
        <end position="32"/>
    </location>
</feature>
<dbReference type="InterPro" id="IPR021109">
    <property type="entry name" value="Peptidase_aspartic_dom_sf"/>
</dbReference>
<proteinExistence type="predicted"/>
<dbReference type="PROSITE" id="PS50994">
    <property type="entry name" value="INTEGRASE"/>
    <property type="match status" value="1"/>
</dbReference>
<dbReference type="FunFam" id="3.10.20.370:FF:000001">
    <property type="entry name" value="Retrovirus-related Pol polyprotein from transposon 17.6-like protein"/>
    <property type="match status" value="1"/>
</dbReference>
<dbReference type="Gene3D" id="3.30.70.270">
    <property type="match status" value="2"/>
</dbReference>
<dbReference type="GO" id="GO:0003964">
    <property type="term" value="F:RNA-directed DNA polymerase activity"/>
    <property type="evidence" value="ECO:0007669"/>
    <property type="project" value="UniProtKB-KW"/>
</dbReference>
<dbReference type="InterPro" id="IPR012337">
    <property type="entry name" value="RNaseH-like_sf"/>
</dbReference>
<dbReference type="PANTHER" id="PTHR37984">
    <property type="entry name" value="PROTEIN CBG26694"/>
    <property type="match status" value="1"/>
</dbReference>
<dbReference type="InterPro" id="IPR050951">
    <property type="entry name" value="Retrovirus_Pol_polyprotein"/>
</dbReference>
<dbReference type="PROSITE" id="PS50158">
    <property type="entry name" value="ZF_CCHC"/>
    <property type="match status" value="1"/>
</dbReference>
<keyword evidence="8" id="KW-0862">Zinc</keyword>
<dbReference type="GO" id="GO:0004519">
    <property type="term" value="F:endonuclease activity"/>
    <property type="evidence" value="ECO:0007669"/>
    <property type="project" value="UniProtKB-KW"/>
</dbReference>
<evidence type="ECO:0000256" key="4">
    <source>
        <dbReference type="ARBA" id="ARBA00022722"/>
    </source>
</evidence>
<evidence type="ECO:0000256" key="7">
    <source>
        <dbReference type="ARBA" id="ARBA00022918"/>
    </source>
</evidence>
<accession>A0A2S2PGQ9</accession>
<dbReference type="Pfam" id="PF00078">
    <property type="entry name" value="RVT_1"/>
    <property type="match status" value="1"/>
</dbReference>
<dbReference type="InterPro" id="IPR036875">
    <property type="entry name" value="Znf_CCHC_sf"/>
</dbReference>
<dbReference type="SUPFAM" id="SSF50630">
    <property type="entry name" value="Acid proteases"/>
    <property type="match status" value="1"/>
</dbReference>
<dbReference type="GO" id="GO:0042575">
    <property type="term" value="C:DNA polymerase complex"/>
    <property type="evidence" value="ECO:0007669"/>
    <property type="project" value="UniProtKB-ARBA"/>
</dbReference>
<evidence type="ECO:0000256" key="8">
    <source>
        <dbReference type="PROSITE-ProRule" id="PRU00047"/>
    </source>
</evidence>
<dbReference type="InterPro" id="IPR000477">
    <property type="entry name" value="RT_dom"/>
</dbReference>
<dbReference type="EC" id="2.7.7.49" evidence="1"/>
<keyword evidence="8" id="KW-0863">Zinc-finger</keyword>
<dbReference type="Gene3D" id="1.10.340.70">
    <property type="match status" value="1"/>
</dbReference>
<dbReference type="Pfam" id="PF00665">
    <property type="entry name" value="rve"/>
    <property type="match status" value="1"/>
</dbReference>
<dbReference type="InterPro" id="IPR041373">
    <property type="entry name" value="RT_RNaseH"/>
</dbReference>
<sequence>MSENSASTSKAGHEVLSPRRLRNGSVLPSSSDVITSVNYRANEDTDSQRPSSVLPQSHPVPADNQLLTNALLSLMEQNKVLLSRLVNDSTPPLSQSCVPNNGYYVMPDFNHSLTDFSGRESNAEARAWLHSIESVAKLHNWPDNFKLETVRSKLIGPSHNWYVGRTFSNWTSFVDQFTNTFVGHEQCTVDRVKIMSSRVQSKGECVIEYFHHKARLCREILLPFQEVKMQIIEGLYYHDMCNYLMARTHMSEDDLLTDIKSYNNLRNARSSRFRSAESTESFNKNNGFSFNRRTDVIKNRDTVQRSPPEMKSSVPKDMSNVTCHRCGVKGHIAPACTVKVQRTEKRSCFRCNGHGHLARDCPQNRSSQHPASQMSDHGENVSILERPPQDIVPPYTLSAKIMYPNGNCSSITALLDTGSPVSLLKLMVVSYTSGIKPPPSGLIGINGSMLNIIDEFFADLHHVDLDAPINLNFKVVPDSTIQTDCLLGRNFLAHPRVNLSIIDGQFIITFKQTGNVPFNEILSLNFDLNNYSELDIDLNINDKLSNDVITSVKQIYINNYVKHCAQDIDDDLPEMHIQLKTHNSFYFRPRRLSFYEKEKLQIILDDMLKKQIIRPSTSEFSSPIVLVKKKSGDLRLCVDYRELNKHIVKDRYPLPLIDDNLDLLRGKKYFTCFDLKDGFHHIYVAKDSIKYTSFTTPLGQFEYLKMPFGLATGPACFSRFIKNIFDEFIRKREVIVYFDDIMVATETIDEHLDILARILTTMKNKKLEIRLDKTQFLKSEVIYLGYRVNADGIQPNPKNVAIIDNYPIPSNQKELHSFIGLASYFRRFIPNFALLTQPLYKLLKKNMIYEFGEEQLKSFDVIKSKLNAQPLLSIYDPNAQTELHCDASSQGYGAILLQRQNDNNFHPVFYYSHRTTDVESRYHSYELEMLAIVNAVKRFHIYLQGVHFKIVTDCNSVTLTLRKKDINPRIARWALFLQNYSYEIEHRPGSKMQHVDALSRCRHILVLEGCTFNQTLAIRQSTDPEIKNLIKTLEKSEHPLFEMRNGLVYRKYGNRLLFYVPVGMYEQIIRTCHDDMCHIGVNRTIEFIKQVYWFPKLAEHVKSYIKNCLKCIIFSPKEGKVEGLLNIIDKDNKPFQTIHIDHYGPLNKTKCHFRYILVVVDAFSKFLNLYPVRSVTTKETCSKLAQYFSYYSKPVKIISDRGSCFRSEAFREFCTQHEIKHIMTAVGSPQSNGQVERYNRSLTVMLSKLMHEHSQNWNEHLNKIQFAINNTHNRSINNTPSKLLFGMNQVGNTNDYIKIYLETLNENDNDREFETTRQNAFDTTRQNQLKNKAYYDIRHKQANTYSIGSAAKTGCAERAAHTGPKAYIHLGGPRAQPGANT</sequence>
<dbReference type="FunFam" id="3.30.420.10:FF:000032">
    <property type="entry name" value="Retrovirus-related Pol polyprotein from transposon 297-like Protein"/>
    <property type="match status" value="1"/>
</dbReference>
<dbReference type="GO" id="GO:0008270">
    <property type="term" value="F:zinc ion binding"/>
    <property type="evidence" value="ECO:0007669"/>
    <property type="project" value="UniProtKB-KW"/>
</dbReference>
<name>A0A2S2PGQ9_SCHGA</name>
<dbReference type="SUPFAM" id="SSF56672">
    <property type="entry name" value="DNA/RNA polymerases"/>
    <property type="match status" value="1"/>
</dbReference>
<evidence type="ECO:0000256" key="6">
    <source>
        <dbReference type="ARBA" id="ARBA00022801"/>
    </source>
</evidence>
<evidence type="ECO:0000259" key="12">
    <source>
        <dbReference type="PROSITE" id="PS50994"/>
    </source>
</evidence>
<dbReference type="Pfam" id="PF17917">
    <property type="entry name" value="RT_RNaseH"/>
    <property type="match status" value="1"/>
</dbReference>
<dbReference type="Pfam" id="PF00098">
    <property type="entry name" value="zf-CCHC"/>
    <property type="match status" value="1"/>
</dbReference>
<feature type="region of interest" description="Disordered" evidence="9">
    <location>
        <begin position="359"/>
        <end position="381"/>
    </location>
</feature>
<reference evidence="13" key="1">
    <citation type="submission" date="2018-04" db="EMBL/GenBank/DDBJ databases">
        <title>Transcriptome of Schizaphis graminum biotype I.</title>
        <authorList>
            <person name="Scully E.D."/>
            <person name="Geib S.M."/>
            <person name="Palmer N.A."/>
            <person name="Koch K."/>
            <person name="Bradshaw J."/>
            <person name="Heng-Moss T."/>
            <person name="Sarath G."/>
        </authorList>
    </citation>
    <scope>NUCLEOTIDE SEQUENCE</scope>
</reference>
<keyword evidence="3" id="KW-0548">Nucleotidyltransferase</keyword>
<dbReference type="SUPFAM" id="SSF53098">
    <property type="entry name" value="Ribonuclease H-like"/>
    <property type="match status" value="1"/>
</dbReference>
<gene>
    <name evidence="13" type="primary">Tf2-1_3</name>
    <name evidence="13" type="ORF">g.80145</name>
</gene>
<evidence type="ECO:0000256" key="3">
    <source>
        <dbReference type="ARBA" id="ARBA00022695"/>
    </source>
</evidence>
<dbReference type="InterPro" id="IPR043128">
    <property type="entry name" value="Rev_trsase/Diguanyl_cyclase"/>
</dbReference>
<feature type="domain" description="Reverse transcriptase" evidence="11">
    <location>
        <begin position="608"/>
        <end position="788"/>
    </location>
</feature>
<evidence type="ECO:0000259" key="10">
    <source>
        <dbReference type="PROSITE" id="PS50158"/>
    </source>
</evidence>
<evidence type="ECO:0000256" key="2">
    <source>
        <dbReference type="ARBA" id="ARBA00022679"/>
    </source>
</evidence>
<keyword evidence="5" id="KW-0255">Endonuclease</keyword>
<keyword evidence="2" id="KW-0808">Transferase</keyword>
<dbReference type="InterPro" id="IPR041588">
    <property type="entry name" value="Integrase_H2C2"/>
</dbReference>
<keyword evidence="8" id="KW-0479">Metal-binding</keyword>
<dbReference type="PANTHER" id="PTHR37984:SF5">
    <property type="entry name" value="PROTEIN NYNRIN-LIKE"/>
    <property type="match status" value="1"/>
</dbReference>
<evidence type="ECO:0000259" key="11">
    <source>
        <dbReference type="PROSITE" id="PS50878"/>
    </source>
</evidence>